<sequence length="209" mass="23843">MLVNINLLPKREKRSKKSVYILFIFAGVALLSIIVMLFIGQSIQKKNDELAKQVNTMKEQVESSQTLLTTYENSNAAAELEKAVIWAEDYPLKTVPVIRELTSYLPERGFILSFLYNEDGTIQLEAQFDTTREAAYYLKRLMDSAWITDVTLSKLSTTTITTSVDEGALSTEQDVQRYIGSFQIFLNKETIKEEEQMDQQEKEQGDSNS</sequence>
<dbReference type="Proteomes" id="UP001465426">
    <property type="component" value="Unassembled WGS sequence"/>
</dbReference>
<evidence type="ECO:0000256" key="2">
    <source>
        <dbReference type="SAM" id="Phobius"/>
    </source>
</evidence>
<keyword evidence="2" id="KW-0472">Membrane</keyword>
<reference evidence="3 4" key="1">
    <citation type="submission" date="2024-03" db="EMBL/GenBank/DDBJ databases">
        <title>Human intestinal bacterial collection.</title>
        <authorList>
            <person name="Pauvert C."/>
            <person name="Hitch T.C.A."/>
            <person name="Clavel T."/>
        </authorList>
    </citation>
    <scope>NUCLEOTIDE SEQUENCE [LARGE SCALE GENOMIC DNA]</scope>
    <source>
        <strain evidence="3 4">CLA-SR-H024</strain>
    </source>
</reference>
<name>A0ABV1EYR8_9BACI</name>
<keyword evidence="2" id="KW-0812">Transmembrane</keyword>
<keyword evidence="2" id="KW-1133">Transmembrane helix</keyword>
<feature type="transmembrane region" description="Helical" evidence="2">
    <location>
        <begin position="20"/>
        <end position="40"/>
    </location>
</feature>
<keyword evidence="1" id="KW-0175">Coiled coil</keyword>
<gene>
    <name evidence="3" type="ORF">WMO63_11180</name>
</gene>
<proteinExistence type="predicted"/>
<protein>
    <submittedName>
        <fullName evidence="3">Uncharacterized protein</fullName>
    </submittedName>
</protein>
<evidence type="ECO:0000313" key="3">
    <source>
        <dbReference type="EMBL" id="MEQ2466226.1"/>
    </source>
</evidence>
<evidence type="ECO:0000313" key="4">
    <source>
        <dbReference type="Proteomes" id="UP001465426"/>
    </source>
</evidence>
<keyword evidence="4" id="KW-1185">Reference proteome</keyword>
<dbReference type="EMBL" id="JBBMFN010000023">
    <property type="protein sequence ID" value="MEQ2466226.1"/>
    <property type="molecule type" value="Genomic_DNA"/>
</dbReference>
<comment type="caution">
    <text evidence="3">The sequence shown here is derived from an EMBL/GenBank/DDBJ whole genome shotgun (WGS) entry which is preliminary data.</text>
</comment>
<organism evidence="3 4">
    <name type="scientific">Niallia hominis</name>
    <dbReference type="NCBI Taxonomy" id="3133173"/>
    <lineage>
        <taxon>Bacteria</taxon>
        <taxon>Bacillati</taxon>
        <taxon>Bacillota</taxon>
        <taxon>Bacilli</taxon>
        <taxon>Bacillales</taxon>
        <taxon>Bacillaceae</taxon>
        <taxon>Niallia</taxon>
    </lineage>
</organism>
<accession>A0ABV1EYR8</accession>
<feature type="coiled-coil region" evidence="1">
    <location>
        <begin position="40"/>
        <end position="67"/>
    </location>
</feature>
<evidence type="ECO:0000256" key="1">
    <source>
        <dbReference type="SAM" id="Coils"/>
    </source>
</evidence>
<dbReference type="RefSeq" id="WP_349204808.1">
    <property type="nucleotide sequence ID" value="NZ_JBBMFN010000023.1"/>
</dbReference>